<protein>
    <submittedName>
        <fullName evidence="1">Uncharacterized protein</fullName>
    </submittedName>
</protein>
<evidence type="ECO:0000313" key="1">
    <source>
        <dbReference type="EMBL" id="QSH96175.1"/>
    </source>
</evidence>
<gene>
    <name evidence="1" type="ORF">DWB79_00035</name>
</gene>
<organism evidence="1 2">
    <name type="scientific">Treponema medium</name>
    <dbReference type="NCBI Taxonomy" id="58231"/>
    <lineage>
        <taxon>Bacteria</taxon>
        <taxon>Pseudomonadati</taxon>
        <taxon>Spirochaetota</taxon>
        <taxon>Spirochaetia</taxon>
        <taxon>Spirochaetales</taxon>
        <taxon>Treponemataceae</taxon>
        <taxon>Treponema</taxon>
    </lineage>
</organism>
<proteinExistence type="predicted"/>
<dbReference type="Proteomes" id="UP000663454">
    <property type="component" value="Chromosome"/>
</dbReference>
<name>A0ABX7LVY8_TREMD</name>
<evidence type="ECO:0000313" key="2">
    <source>
        <dbReference type="Proteomes" id="UP000663454"/>
    </source>
</evidence>
<reference evidence="1 2" key="1">
    <citation type="submission" date="2018-08" db="EMBL/GenBank/DDBJ databases">
        <authorList>
            <person name="Clegg S.R."/>
            <person name="Carter S.D."/>
            <person name="Radford A.D."/>
            <person name="Darby A."/>
            <person name="Hall N."/>
            <person name="Birtles R."/>
            <person name="Evans N.J."/>
        </authorList>
    </citation>
    <scope>NUCLEOTIDE SEQUENCE [LARGE SCALE GENOMIC DNA]</scope>
    <source>
        <strain evidence="1 2">ATCC 700293</strain>
    </source>
</reference>
<accession>A0ABX7LVY8</accession>
<keyword evidence="2" id="KW-1185">Reference proteome</keyword>
<dbReference type="RefSeq" id="WP_040858883.1">
    <property type="nucleotide sequence ID" value="NZ_CP027017.1"/>
</dbReference>
<sequence length="69" mass="7430">MVTQLLKRSTTTHTEYLPSLSAAKALMSRRFCMLFLSDAVPSRGLVRGQVRSLQTATGGQLSIAADTGM</sequence>
<dbReference type="EMBL" id="CP031393">
    <property type="protein sequence ID" value="QSH96175.1"/>
    <property type="molecule type" value="Genomic_DNA"/>
</dbReference>